<keyword evidence="2" id="KW-1185">Reference proteome</keyword>
<dbReference type="EMBL" id="MPDP01000146">
    <property type="protein sequence ID" value="KAK1476203.1"/>
    <property type="molecule type" value="Genomic_DNA"/>
</dbReference>
<organism evidence="1 2">
    <name type="scientific">Colletotrichum cuscutae</name>
    <dbReference type="NCBI Taxonomy" id="1209917"/>
    <lineage>
        <taxon>Eukaryota</taxon>
        <taxon>Fungi</taxon>
        <taxon>Dikarya</taxon>
        <taxon>Ascomycota</taxon>
        <taxon>Pezizomycotina</taxon>
        <taxon>Sordariomycetes</taxon>
        <taxon>Hypocreomycetidae</taxon>
        <taxon>Glomerellales</taxon>
        <taxon>Glomerellaceae</taxon>
        <taxon>Colletotrichum</taxon>
        <taxon>Colletotrichum acutatum species complex</taxon>
    </lineage>
</organism>
<sequence>MQAKLDSAPHTSKTGTGLGGGGGFFFFSLPFLIYVCEMREDIATTQESRSFWISKHAWMGTWESNNTASESLKSPISHHILNKYSYKHLLAEVGQSPGTRCANRGLTRIATSRHEMLTAFKRPAAADTDGANVRIERGQKSQEIEKGRCGQAEDVAHDWHAFFAFSCNVALASSRRTDILSDLSGDDALRYGYLVVGAIFDSHFRNYLVLILSSTPSAASLRDSGILDRRENRQVDNSTLCASIDPTKLCPKKMRNAEIPTLVRSVTRFADRAPSILMFFFRHLLADDVTKSSGSARDVARYAMVRPFAHGWFYGYCYVSKGQFKGTSRPEQGEMRSILAEYGQHRSEEQGLEVSLHYVAGIRGGVLLTLFFSLPPPPADFLFVHGHASMEPNRPSWPSRRRLGCSLAGLGHPSYRSFRFVFADCLFKKEGLSVGRWKGYSEGGKDVGRPRGTFVFFFCSLEECFETMRIFGRRISRMRLNGNDILY</sequence>
<dbReference type="AlphaFoldDB" id="A0AAI9V874"/>
<dbReference type="Proteomes" id="UP001239213">
    <property type="component" value="Unassembled WGS sequence"/>
</dbReference>
<protein>
    <submittedName>
        <fullName evidence="1">Uncharacterized protein</fullName>
    </submittedName>
</protein>
<reference evidence="1" key="1">
    <citation type="submission" date="2016-11" db="EMBL/GenBank/DDBJ databases">
        <title>The genome sequence of Colletotrichum cuscutae.</title>
        <authorList>
            <person name="Baroncelli R."/>
        </authorList>
    </citation>
    <scope>NUCLEOTIDE SEQUENCE</scope>
    <source>
        <strain evidence="1">IMI 304802</strain>
    </source>
</reference>
<name>A0AAI9V874_9PEZI</name>
<proteinExistence type="predicted"/>
<gene>
    <name evidence="1" type="ORF">CCUS01_05308</name>
</gene>
<evidence type="ECO:0000313" key="1">
    <source>
        <dbReference type="EMBL" id="KAK1476203.1"/>
    </source>
</evidence>
<evidence type="ECO:0000313" key="2">
    <source>
        <dbReference type="Proteomes" id="UP001239213"/>
    </source>
</evidence>
<comment type="caution">
    <text evidence="1">The sequence shown here is derived from an EMBL/GenBank/DDBJ whole genome shotgun (WGS) entry which is preliminary data.</text>
</comment>
<accession>A0AAI9V874</accession>